<sequence>MANDFYKKCAFFIFIVTVFAFGAISAKEGIGAIEFQRVQQAAFKGDITEQFRLAQLYEIGMFTEQSRELAQEWYIKAAHNGSKAAHDILCWDYKIGCEK</sequence>
<organism evidence="1">
    <name type="scientific">viral metagenome</name>
    <dbReference type="NCBI Taxonomy" id="1070528"/>
    <lineage>
        <taxon>unclassified sequences</taxon>
        <taxon>metagenomes</taxon>
        <taxon>organismal metagenomes</taxon>
    </lineage>
</organism>
<reference evidence="1" key="1">
    <citation type="submission" date="2020-03" db="EMBL/GenBank/DDBJ databases">
        <title>The deep terrestrial virosphere.</title>
        <authorList>
            <person name="Holmfeldt K."/>
            <person name="Nilsson E."/>
            <person name="Simone D."/>
            <person name="Lopez-Fernandez M."/>
            <person name="Wu X."/>
            <person name="de Brujin I."/>
            <person name="Lundin D."/>
            <person name="Andersson A."/>
            <person name="Bertilsson S."/>
            <person name="Dopson M."/>
        </authorList>
    </citation>
    <scope>NUCLEOTIDE SEQUENCE</scope>
    <source>
        <strain evidence="1">MM415B03099</strain>
    </source>
</reference>
<dbReference type="InterPro" id="IPR011990">
    <property type="entry name" value="TPR-like_helical_dom_sf"/>
</dbReference>
<proteinExistence type="predicted"/>
<dbReference type="SUPFAM" id="SSF81901">
    <property type="entry name" value="HCP-like"/>
    <property type="match status" value="1"/>
</dbReference>
<dbReference type="EMBL" id="MT142667">
    <property type="protein sequence ID" value="QJA86896.1"/>
    <property type="molecule type" value="Genomic_DNA"/>
</dbReference>
<evidence type="ECO:0000313" key="1">
    <source>
        <dbReference type="EMBL" id="QJA86896.1"/>
    </source>
</evidence>
<protein>
    <submittedName>
        <fullName evidence="1">Putative sel1 repeat family protein</fullName>
    </submittedName>
</protein>
<name>A0A6M3KXI8_9ZZZZ</name>
<accession>A0A6M3KXI8</accession>
<dbReference type="AlphaFoldDB" id="A0A6M3KXI8"/>
<dbReference type="SMART" id="SM00671">
    <property type="entry name" value="SEL1"/>
    <property type="match status" value="1"/>
</dbReference>
<dbReference type="InterPro" id="IPR006597">
    <property type="entry name" value="Sel1-like"/>
</dbReference>
<dbReference type="Gene3D" id="1.25.40.10">
    <property type="entry name" value="Tetratricopeptide repeat domain"/>
    <property type="match status" value="1"/>
</dbReference>
<gene>
    <name evidence="1" type="ORF">MM415B03099_0004</name>
</gene>